<reference evidence="1 2" key="2">
    <citation type="journal article" date="2022" name="Mol. Ecol. Resour.">
        <title>The genomes of chicory, endive, great burdock and yacon provide insights into Asteraceae paleo-polyploidization history and plant inulin production.</title>
        <authorList>
            <person name="Fan W."/>
            <person name="Wang S."/>
            <person name="Wang H."/>
            <person name="Wang A."/>
            <person name="Jiang F."/>
            <person name="Liu H."/>
            <person name="Zhao H."/>
            <person name="Xu D."/>
            <person name="Zhang Y."/>
        </authorList>
    </citation>
    <scope>NUCLEOTIDE SEQUENCE [LARGE SCALE GENOMIC DNA]</scope>
    <source>
        <strain evidence="2">cv. Punajuju</strain>
        <tissue evidence="1">Leaves</tissue>
    </source>
</reference>
<sequence length="300" mass="31971">MSCWVRVQEDGSDWSPPCTVVSSDSESEDGTYGDFGGDDDENFGSVDENVADSLVKTGCLDAHGNVGGSKMEKSEEIGEESSQSKKNVDSHFENDVDGANASIPGDTVKDNNDPIRDDDSDHVNLEIGDVGLGSLGPDKIIDGDVAQNLTNLIETVGSVSGGPCNTHVIPDLNNVADSSSIGISDSVSVNSSHSLRAKRNNKGNINGVHSMKFRELIRKPIRGRKCNLKMVEEASARDDGSHLFSVREGGDESPGISLNSTSEEIEKTVKLGVDVGFQMANFRNELRDIIEGEGASNLIK</sequence>
<evidence type="ECO:0000313" key="2">
    <source>
        <dbReference type="Proteomes" id="UP001055811"/>
    </source>
</evidence>
<accession>A0ACB9F1J6</accession>
<reference evidence="2" key="1">
    <citation type="journal article" date="2022" name="Mol. Ecol. Resour.">
        <title>The genomes of chicory, endive, great burdock and yacon provide insights into Asteraceae palaeo-polyploidization history and plant inulin production.</title>
        <authorList>
            <person name="Fan W."/>
            <person name="Wang S."/>
            <person name="Wang H."/>
            <person name="Wang A."/>
            <person name="Jiang F."/>
            <person name="Liu H."/>
            <person name="Zhao H."/>
            <person name="Xu D."/>
            <person name="Zhang Y."/>
        </authorList>
    </citation>
    <scope>NUCLEOTIDE SEQUENCE [LARGE SCALE GENOMIC DNA]</scope>
    <source>
        <strain evidence="2">cv. Punajuju</strain>
    </source>
</reference>
<keyword evidence="2" id="KW-1185">Reference proteome</keyword>
<proteinExistence type="predicted"/>
<evidence type="ECO:0000313" key="1">
    <source>
        <dbReference type="EMBL" id="KAI3764987.1"/>
    </source>
</evidence>
<organism evidence="1 2">
    <name type="scientific">Cichorium intybus</name>
    <name type="common">Chicory</name>
    <dbReference type="NCBI Taxonomy" id="13427"/>
    <lineage>
        <taxon>Eukaryota</taxon>
        <taxon>Viridiplantae</taxon>
        <taxon>Streptophyta</taxon>
        <taxon>Embryophyta</taxon>
        <taxon>Tracheophyta</taxon>
        <taxon>Spermatophyta</taxon>
        <taxon>Magnoliopsida</taxon>
        <taxon>eudicotyledons</taxon>
        <taxon>Gunneridae</taxon>
        <taxon>Pentapetalae</taxon>
        <taxon>asterids</taxon>
        <taxon>campanulids</taxon>
        <taxon>Asterales</taxon>
        <taxon>Asteraceae</taxon>
        <taxon>Cichorioideae</taxon>
        <taxon>Cichorieae</taxon>
        <taxon>Cichoriinae</taxon>
        <taxon>Cichorium</taxon>
    </lineage>
</organism>
<name>A0ACB9F1J6_CICIN</name>
<protein>
    <submittedName>
        <fullName evidence="1">Uncharacterized protein</fullName>
    </submittedName>
</protein>
<comment type="caution">
    <text evidence="1">The sequence shown here is derived from an EMBL/GenBank/DDBJ whole genome shotgun (WGS) entry which is preliminary data.</text>
</comment>
<dbReference type="Proteomes" id="UP001055811">
    <property type="component" value="Linkage Group LG03"/>
</dbReference>
<dbReference type="EMBL" id="CM042011">
    <property type="protein sequence ID" value="KAI3764987.1"/>
    <property type="molecule type" value="Genomic_DNA"/>
</dbReference>
<gene>
    <name evidence="1" type="ORF">L2E82_15006</name>
</gene>